<accession>A0A0K1LQN8</accession>
<keyword evidence="2" id="KW-1185">Reference proteome</keyword>
<protein>
    <submittedName>
        <fullName evidence="1">Tail completion and sheath stabilizer protein</fullName>
    </submittedName>
</protein>
<gene>
    <name evidence="1" type="ORF">CPT_Matisse194</name>
</gene>
<proteinExistence type="predicted"/>
<dbReference type="EMBL" id="KT001918">
    <property type="protein sequence ID" value="AKU44498.1"/>
    <property type="molecule type" value="Genomic_DNA"/>
</dbReference>
<evidence type="ECO:0000313" key="1">
    <source>
        <dbReference type="EMBL" id="AKU44498.1"/>
    </source>
</evidence>
<sequence length="176" mass="19880">MSTEMILNQISPTNFRVDIPDNSYMKGLTLQVQGVTLPSMNLPAVDIPANMMVRGKVPGSAFEFDPLMIRFVVDEEMRSYLGIYIWMLSTNDYNEFNSVAWDDPKQSFAVHILDNSQMKTIATFRFYGAFPTNLGEVELGYTNDSDEAVTCMATFGFLHMEVEIDGKVVTSQKRMS</sequence>
<name>A0A0K1LQN8_9CAUD</name>
<dbReference type="KEGG" id="vg:26613377"/>
<dbReference type="Proteomes" id="UP000203408">
    <property type="component" value="Segment"/>
</dbReference>
<dbReference type="GeneID" id="26613377"/>
<dbReference type="RefSeq" id="YP_009194438.1">
    <property type="nucleotide sequence ID" value="NC_028750.1"/>
</dbReference>
<organism evidence="1 2">
    <name type="scientific">Klebsiella phage Matisse</name>
    <dbReference type="NCBI Taxonomy" id="1675607"/>
    <lineage>
        <taxon>Viruses</taxon>
        <taxon>Duplodnaviria</taxon>
        <taxon>Heunggongvirae</taxon>
        <taxon>Uroviricota</taxon>
        <taxon>Caudoviricetes</taxon>
        <taxon>Pantevenvirales</taxon>
        <taxon>Straboviridae</taxon>
        <taxon>Slopekvirus</taxon>
        <taxon>Slopekvirus matisse</taxon>
    </lineage>
</organism>
<reference evidence="1 2" key="1">
    <citation type="journal article" date="2015" name="Genome Announc.">
        <title>Complete Genome Sequence of Carbapenemase-Producing Klebsiella pneumoniae Myophage Matisse.</title>
        <authorList>
            <person name="Provasek V.E."/>
            <person name="Lessor L.E."/>
            <person name="Cahill J.L."/>
            <person name="Rasche E.S."/>
            <person name="Kuty Everett G.F."/>
        </authorList>
    </citation>
    <scope>NUCLEOTIDE SEQUENCE [LARGE SCALE GENOMIC DNA]</scope>
</reference>
<evidence type="ECO:0000313" key="2">
    <source>
        <dbReference type="Proteomes" id="UP000203408"/>
    </source>
</evidence>